<protein>
    <recommendedName>
        <fullName evidence="5">Glycosyltransferase 2</fullName>
    </recommendedName>
</protein>
<reference evidence="3" key="1">
    <citation type="journal article" date="2020" name="Stud. Mycol.">
        <title>101 Dothideomycetes genomes: a test case for predicting lifestyles and emergence of pathogens.</title>
        <authorList>
            <person name="Haridas S."/>
            <person name="Albert R."/>
            <person name="Binder M."/>
            <person name="Bloem J."/>
            <person name="Labutti K."/>
            <person name="Salamov A."/>
            <person name="Andreopoulos B."/>
            <person name="Baker S."/>
            <person name="Barry K."/>
            <person name="Bills G."/>
            <person name="Bluhm B."/>
            <person name="Cannon C."/>
            <person name="Castanera R."/>
            <person name="Culley D."/>
            <person name="Daum C."/>
            <person name="Ezra D."/>
            <person name="Gonzalez J."/>
            <person name="Henrissat B."/>
            <person name="Kuo A."/>
            <person name="Liang C."/>
            <person name="Lipzen A."/>
            <person name="Lutzoni F."/>
            <person name="Magnuson J."/>
            <person name="Mondo S."/>
            <person name="Nolan M."/>
            <person name="Ohm R."/>
            <person name="Pangilinan J."/>
            <person name="Park H.-J."/>
            <person name="Ramirez L."/>
            <person name="Alfaro M."/>
            <person name="Sun H."/>
            <person name="Tritt A."/>
            <person name="Yoshinaga Y."/>
            <person name="Zwiers L.-H."/>
            <person name="Turgeon B."/>
            <person name="Goodwin S."/>
            <person name="Spatafora J."/>
            <person name="Crous P."/>
            <person name="Grigoriev I."/>
        </authorList>
    </citation>
    <scope>NUCLEOTIDE SEQUENCE</scope>
    <source>
        <strain evidence="3">HMLAC05119</strain>
    </source>
</reference>
<dbReference type="Proteomes" id="UP000800096">
    <property type="component" value="Unassembled WGS sequence"/>
</dbReference>
<keyword evidence="2" id="KW-1133">Transmembrane helix</keyword>
<gene>
    <name evidence="3" type="ORF">BDU57DRAFT_143804</name>
</gene>
<organism evidence="3 4">
    <name type="scientific">Ampelomyces quisqualis</name>
    <name type="common">Powdery mildew agent</name>
    <dbReference type="NCBI Taxonomy" id="50730"/>
    <lineage>
        <taxon>Eukaryota</taxon>
        <taxon>Fungi</taxon>
        <taxon>Dikarya</taxon>
        <taxon>Ascomycota</taxon>
        <taxon>Pezizomycotina</taxon>
        <taxon>Dothideomycetes</taxon>
        <taxon>Pleosporomycetidae</taxon>
        <taxon>Pleosporales</taxon>
        <taxon>Pleosporineae</taxon>
        <taxon>Phaeosphaeriaceae</taxon>
        <taxon>Ampelomyces</taxon>
    </lineage>
</organism>
<keyword evidence="2" id="KW-0812">Transmembrane</keyword>
<dbReference type="PANTHER" id="PTHR33604:SF3">
    <property type="entry name" value="OSJNBA0004B13.7 PROTEIN"/>
    <property type="match status" value="1"/>
</dbReference>
<name>A0A6A5QXY5_AMPQU</name>
<dbReference type="PANTHER" id="PTHR33604">
    <property type="entry name" value="OSJNBA0004B13.7 PROTEIN"/>
    <property type="match status" value="1"/>
</dbReference>
<evidence type="ECO:0000313" key="3">
    <source>
        <dbReference type="EMBL" id="KAF1919514.1"/>
    </source>
</evidence>
<feature type="transmembrane region" description="Helical" evidence="2">
    <location>
        <begin position="65"/>
        <end position="83"/>
    </location>
</feature>
<proteinExistence type="predicted"/>
<sequence>MQARGTTANPGWLQEGMIRGHMLGKAMLPGDEELGKKDDDFKLAPARRSGWSIWNHTFRWRRRRILLVVAGLGLVWLVLKMLGAPGDGSRYAVGRPNVPGDHVAHDFNDGYEARGAPTGMQLVGSKRPRTFDGRIRFYHLTKSLRQSATYTNGYDDTNRNVLFAMSSLSSAATLLPMVCEMAMWNRNYVHAAIMGREDIPLDELLEINGVNKGSCPAIWHDARPDYSEYSSDDRAQSAVMGALSSFQSMLHPQAVIMDDSLSEDAFFVKGVRSTTEKLGIALIEVPKGKWENFLWITRLDAGSLRSWHVPTVDLLIQVPPESSSVLRLLESIKHADYAGLKPPRILLELPSQLDESVQRRLENFKWPLHPANPLEPSGLIIRRRISTHRVTQKDAAIRFLELFWPASTTKMHVLLLSPQAQLSPLYYHFVKYSLLEYKFSTFGQQNNWNLLGVSLNLPSALLDGKTRLTPPSLGDMNTNRYEKLFPTTASAPFLWQAPNSHATLFFGDKWVELHSFLSNRIAKHQESQKAASRAKLVSETLPAWTEYMLEFMRARAYTILYPAKTAGALVTIHNELYHAPEEFGSKDGQVEGEVKADLDEPFSRAETPANPPNNAEPPTIPGSKPLHLALPFDGDLPEVAHLPHLLYDGTMIPSANISRTARDYADGFRREIGGCPIPEGKQRKILLGEARDLFCFGDEDASDWEDDVRQDTYQATVIDKLLVDGDGDGYADGDEE</sequence>
<evidence type="ECO:0000256" key="2">
    <source>
        <dbReference type="SAM" id="Phobius"/>
    </source>
</evidence>
<feature type="compositionally biased region" description="Pro residues" evidence="1">
    <location>
        <begin position="609"/>
        <end position="620"/>
    </location>
</feature>
<accession>A0A6A5QXY5</accession>
<dbReference type="OrthoDB" id="5397682at2759"/>
<dbReference type="AlphaFoldDB" id="A0A6A5QXY5"/>
<evidence type="ECO:0000256" key="1">
    <source>
        <dbReference type="SAM" id="MobiDB-lite"/>
    </source>
</evidence>
<keyword evidence="4" id="KW-1185">Reference proteome</keyword>
<evidence type="ECO:0000313" key="4">
    <source>
        <dbReference type="Proteomes" id="UP000800096"/>
    </source>
</evidence>
<feature type="region of interest" description="Disordered" evidence="1">
    <location>
        <begin position="602"/>
        <end position="621"/>
    </location>
</feature>
<keyword evidence="2" id="KW-0472">Membrane</keyword>
<evidence type="ECO:0008006" key="5">
    <source>
        <dbReference type="Google" id="ProtNLM"/>
    </source>
</evidence>
<dbReference type="EMBL" id="ML979133">
    <property type="protein sequence ID" value="KAF1919514.1"/>
    <property type="molecule type" value="Genomic_DNA"/>
</dbReference>